<reference evidence="1 2" key="1">
    <citation type="submission" date="2019-03" db="EMBL/GenBank/DDBJ databases">
        <title>Genomic Encyclopedia of Type Strains, Phase IV (KMG-IV): sequencing the most valuable type-strain genomes for metagenomic binning, comparative biology and taxonomic classification.</title>
        <authorList>
            <person name="Goeker M."/>
        </authorList>
    </citation>
    <scope>NUCLEOTIDE SEQUENCE [LARGE SCALE GENOMIC DNA]</scope>
    <source>
        <strain evidence="1 2">DSM 11603</strain>
    </source>
</reference>
<proteinExistence type="predicted"/>
<sequence>MSDKLALSVAGTNEAYLYQQGEAGAWWNSGASLGYLCLLAKLSEAASCPFNSIAAQ</sequence>
<name>A0A4R6Y4T2_9HYPH</name>
<gene>
    <name evidence="1" type="ORF">DES43_1561</name>
</gene>
<organism evidence="1 2">
    <name type="scientific">Aquamicrobium defluvii</name>
    <dbReference type="NCBI Taxonomy" id="69279"/>
    <lineage>
        <taxon>Bacteria</taxon>
        <taxon>Pseudomonadati</taxon>
        <taxon>Pseudomonadota</taxon>
        <taxon>Alphaproteobacteria</taxon>
        <taxon>Hyphomicrobiales</taxon>
        <taxon>Phyllobacteriaceae</taxon>
        <taxon>Aquamicrobium</taxon>
    </lineage>
</organism>
<keyword evidence="2" id="KW-1185">Reference proteome</keyword>
<dbReference type="RefSeq" id="WP_166647808.1">
    <property type="nucleotide sequence ID" value="NZ_SNZF01000056.1"/>
</dbReference>
<accession>A0A4R6Y4T2</accession>
<evidence type="ECO:0000313" key="2">
    <source>
        <dbReference type="Proteomes" id="UP000294958"/>
    </source>
</evidence>
<dbReference type="AlphaFoldDB" id="A0A4R6Y4T2"/>
<protein>
    <submittedName>
        <fullName evidence="1">Uncharacterized protein</fullName>
    </submittedName>
</protein>
<evidence type="ECO:0000313" key="1">
    <source>
        <dbReference type="EMBL" id="TDR28877.1"/>
    </source>
</evidence>
<comment type="caution">
    <text evidence="1">The sequence shown here is derived from an EMBL/GenBank/DDBJ whole genome shotgun (WGS) entry which is preliminary data.</text>
</comment>
<dbReference type="Proteomes" id="UP000294958">
    <property type="component" value="Unassembled WGS sequence"/>
</dbReference>
<dbReference type="EMBL" id="SNZF01000056">
    <property type="protein sequence ID" value="TDR28877.1"/>
    <property type="molecule type" value="Genomic_DNA"/>
</dbReference>